<dbReference type="PANTHER" id="PTHR11732">
    <property type="entry name" value="ALDO/KETO REDUCTASE"/>
    <property type="match status" value="1"/>
</dbReference>
<dbReference type="PRINTS" id="PR00069">
    <property type="entry name" value="ALDKETRDTASE"/>
</dbReference>
<dbReference type="InterPro" id="IPR020471">
    <property type="entry name" value="AKR"/>
</dbReference>
<accession>C7ZLH3</accession>
<dbReference type="InterPro" id="IPR023210">
    <property type="entry name" value="NADP_OxRdtase_dom"/>
</dbReference>
<gene>
    <name evidence="3" type="ORF">NECHADRAFT_88677</name>
</gene>
<dbReference type="EMBL" id="GG698945">
    <property type="protein sequence ID" value="EEU35136.1"/>
    <property type="molecule type" value="Genomic_DNA"/>
</dbReference>
<dbReference type="eggNOG" id="KOG1577">
    <property type="taxonomic scope" value="Eukaryota"/>
</dbReference>
<dbReference type="OMA" id="ANKGSAC"/>
<dbReference type="AlphaFoldDB" id="C7ZLH3"/>
<dbReference type="KEGG" id="nhe:NECHADRAFT_88677"/>
<dbReference type="VEuPathDB" id="FungiDB:NECHADRAFT_88677"/>
<evidence type="ECO:0000256" key="1">
    <source>
        <dbReference type="ARBA" id="ARBA00023002"/>
    </source>
</evidence>
<proteinExistence type="predicted"/>
<name>C7ZLH3_FUSV7</name>
<dbReference type="InParanoid" id="C7ZLH3"/>
<protein>
    <recommendedName>
        <fullName evidence="2">NADP-dependent oxidoreductase domain-containing protein</fullName>
    </recommendedName>
</protein>
<dbReference type="GeneID" id="9679263"/>
<dbReference type="SUPFAM" id="SSF51430">
    <property type="entry name" value="NAD(P)-linked oxidoreductase"/>
    <property type="match status" value="1"/>
</dbReference>
<evidence type="ECO:0000259" key="2">
    <source>
        <dbReference type="Pfam" id="PF00248"/>
    </source>
</evidence>
<dbReference type="RefSeq" id="XP_003040849.1">
    <property type="nucleotide sequence ID" value="XM_003040803.1"/>
</dbReference>
<dbReference type="InterPro" id="IPR036812">
    <property type="entry name" value="NAD(P)_OxRdtase_dom_sf"/>
</dbReference>
<keyword evidence="1" id="KW-0560">Oxidoreductase</keyword>
<sequence>MHWLGYGTEKQAGQGIRRSRIKREGVFITAKLWCNAHHPGDVELALAESLRDLGVDYVDLYLMHCPCSMKRGSELLPFGFDGKIITDPTYFVDTWKAMRKLLPTGNTKAIGVSN</sequence>
<feature type="domain" description="NADP-dependent oxidoreductase" evidence="2">
    <location>
        <begin position="8"/>
        <end position="114"/>
    </location>
</feature>
<reference evidence="3 4" key="1">
    <citation type="journal article" date="2009" name="PLoS Genet.">
        <title>The genome of Nectria haematococca: contribution of supernumerary chromosomes to gene expansion.</title>
        <authorList>
            <person name="Coleman J.J."/>
            <person name="Rounsley S.D."/>
            <person name="Rodriguez-Carres M."/>
            <person name="Kuo A."/>
            <person name="Wasmann C.C."/>
            <person name="Grimwood J."/>
            <person name="Schmutz J."/>
            <person name="Taga M."/>
            <person name="White G.J."/>
            <person name="Zhou S."/>
            <person name="Schwartz D.C."/>
            <person name="Freitag M."/>
            <person name="Ma L.J."/>
            <person name="Danchin E.G."/>
            <person name="Henrissat B."/>
            <person name="Coutinho P.M."/>
            <person name="Nelson D.R."/>
            <person name="Straney D."/>
            <person name="Napoli C.A."/>
            <person name="Barker B.M."/>
            <person name="Gribskov M."/>
            <person name="Rep M."/>
            <person name="Kroken S."/>
            <person name="Molnar I."/>
            <person name="Rensing C."/>
            <person name="Kennell J.C."/>
            <person name="Zamora J."/>
            <person name="Farman M.L."/>
            <person name="Selker E.U."/>
            <person name="Salamov A."/>
            <person name="Shapiro H."/>
            <person name="Pangilinan J."/>
            <person name="Lindquist E."/>
            <person name="Lamers C."/>
            <person name="Grigoriev I.V."/>
            <person name="Geiser D.M."/>
            <person name="Covert S.F."/>
            <person name="Temporini E."/>
            <person name="Vanetten H.D."/>
        </authorList>
    </citation>
    <scope>NUCLEOTIDE SEQUENCE [LARGE SCALE GENOMIC DNA]</scope>
    <source>
        <strain evidence="4">ATCC MYA-4622 / CBS 123669 / FGSC 9596 / NRRL 45880 / 77-13-4</strain>
    </source>
</reference>
<dbReference type="STRING" id="660122.C7ZLH3"/>
<dbReference type="Proteomes" id="UP000005206">
    <property type="component" value="Chromosome 15"/>
</dbReference>
<evidence type="ECO:0000313" key="4">
    <source>
        <dbReference type="Proteomes" id="UP000005206"/>
    </source>
</evidence>
<keyword evidence="4" id="KW-1185">Reference proteome</keyword>
<dbReference type="Gene3D" id="3.20.20.100">
    <property type="entry name" value="NADP-dependent oxidoreductase domain"/>
    <property type="match status" value="1"/>
</dbReference>
<dbReference type="OrthoDB" id="416253at2759"/>
<dbReference type="HOGENOM" id="CLU_2121704_0_0_1"/>
<dbReference type="GO" id="GO:0016491">
    <property type="term" value="F:oxidoreductase activity"/>
    <property type="evidence" value="ECO:0007669"/>
    <property type="project" value="UniProtKB-KW"/>
</dbReference>
<dbReference type="Pfam" id="PF00248">
    <property type="entry name" value="Aldo_ket_red"/>
    <property type="match status" value="1"/>
</dbReference>
<evidence type="ECO:0000313" key="3">
    <source>
        <dbReference type="EMBL" id="EEU35136.1"/>
    </source>
</evidence>
<organism evidence="3 4">
    <name type="scientific">Fusarium vanettenii (strain ATCC MYA-4622 / CBS 123669 / FGSC 9596 / NRRL 45880 / 77-13-4)</name>
    <name type="common">Fusarium solani subsp. pisi</name>
    <dbReference type="NCBI Taxonomy" id="660122"/>
    <lineage>
        <taxon>Eukaryota</taxon>
        <taxon>Fungi</taxon>
        <taxon>Dikarya</taxon>
        <taxon>Ascomycota</taxon>
        <taxon>Pezizomycotina</taxon>
        <taxon>Sordariomycetes</taxon>
        <taxon>Hypocreomycetidae</taxon>
        <taxon>Hypocreales</taxon>
        <taxon>Nectriaceae</taxon>
        <taxon>Fusarium</taxon>
        <taxon>Fusarium solani species complex</taxon>
        <taxon>Fusarium vanettenii</taxon>
    </lineage>
</organism>